<feature type="domain" description="RagB/SusD" evidence="6">
    <location>
        <begin position="308"/>
        <end position="576"/>
    </location>
</feature>
<comment type="subcellular location">
    <subcellularLocation>
        <location evidence="1">Cell outer membrane</location>
    </subcellularLocation>
</comment>
<evidence type="ECO:0000313" key="8">
    <source>
        <dbReference type="EMBL" id="MBB3837781.1"/>
    </source>
</evidence>
<dbReference type="Pfam" id="PF07980">
    <property type="entry name" value="SusD_RagB"/>
    <property type="match status" value="1"/>
</dbReference>
<dbReference type="Proteomes" id="UP000541352">
    <property type="component" value="Unassembled WGS sequence"/>
</dbReference>
<sequence>MKAQKIYTILAFTGTLFLSVGCNKLVDMKPLNEISDASYWKNADQFKLAANEFYTYLRSFGDILDNNPHSDRRSDIIFTRDGANTFSNGTNTVPNTDGSWSGAYARIRAINYLLTKSEGFSSPSEIEKYVGEAKFFRAYLYFDLLQLFGGVPIVKTLLSTESPELQAARNSRDEVIDFIIADLESAIAVLPLESAIAAADKGRISKGSAQAFLSRVALYEGTWQKFRNNTARANVLLDKAATNADAVISSKQYELFAPAALGDSSQKYLFILENQQSNPANITKSANKEYILANRYDFASRQIRINITHQLQGNIHWGAKKLMDMYLCQDGLPIEKSTLFNGYKTTLSEYDNRDNRMIYTWGQDGKYYWNNENPGARTTWKGDAADIASSGGRYSPAGGSGYAPQKFATERRLQDAEEGYDYPVIRYAEVLLNYAEAVFEKNGTISDADLDKSLNLVRNRINKKMPKLSNNLVQTNGLEMRTEIRRERTLELFLEGFRRDDLIRWKTAEVEMPKPVEGIVWTGTAYETRWPGIKNQVVNGNYRLEGNRQWSEKHYLLPIPSQQIQLNPNLVQNPGW</sequence>
<dbReference type="GO" id="GO:0009279">
    <property type="term" value="C:cell outer membrane"/>
    <property type="evidence" value="ECO:0007669"/>
    <property type="project" value="UniProtKB-SubCell"/>
</dbReference>
<dbReference type="EMBL" id="JACIBY010000003">
    <property type="protein sequence ID" value="MBB3837781.1"/>
    <property type="molecule type" value="Genomic_DNA"/>
</dbReference>
<dbReference type="PROSITE" id="PS51257">
    <property type="entry name" value="PROKAR_LIPOPROTEIN"/>
    <property type="match status" value="1"/>
</dbReference>
<keyword evidence="9" id="KW-1185">Reference proteome</keyword>
<gene>
    <name evidence="8" type="ORF">FHS57_001778</name>
</gene>
<comment type="similarity">
    <text evidence="2">Belongs to the SusD family.</text>
</comment>
<evidence type="ECO:0000259" key="6">
    <source>
        <dbReference type="Pfam" id="PF07980"/>
    </source>
</evidence>
<dbReference type="InterPro" id="IPR011990">
    <property type="entry name" value="TPR-like_helical_dom_sf"/>
</dbReference>
<evidence type="ECO:0008006" key="10">
    <source>
        <dbReference type="Google" id="ProtNLM"/>
    </source>
</evidence>
<comment type="caution">
    <text evidence="8">The sequence shown here is derived from an EMBL/GenBank/DDBJ whole genome shotgun (WGS) entry which is preliminary data.</text>
</comment>
<evidence type="ECO:0000256" key="3">
    <source>
        <dbReference type="ARBA" id="ARBA00022729"/>
    </source>
</evidence>
<evidence type="ECO:0000256" key="4">
    <source>
        <dbReference type="ARBA" id="ARBA00023136"/>
    </source>
</evidence>
<keyword evidence="3" id="KW-0732">Signal</keyword>
<evidence type="ECO:0000313" key="9">
    <source>
        <dbReference type="Proteomes" id="UP000541352"/>
    </source>
</evidence>
<evidence type="ECO:0000256" key="1">
    <source>
        <dbReference type="ARBA" id="ARBA00004442"/>
    </source>
</evidence>
<feature type="domain" description="SusD-like N-terminal" evidence="7">
    <location>
        <begin position="97"/>
        <end position="218"/>
    </location>
</feature>
<protein>
    <recommendedName>
        <fullName evidence="10">RagB/SusD family nutrient uptake outer membrane protein</fullName>
    </recommendedName>
</protein>
<dbReference type="Pfam" id="PF14322">
    <property type="entry name" value="SusD-like_3"/>
    <property type="match status" value="1"/>
</dbReference>
<accession>A0A7W6EPX5</accession>
<evidence type="ECO:0000259" key="7">
    <source>
        <dbReference type="Pfam" id="PF14322"/>
    </source>
</evidence>
<proteinExistence type="inferred from homology"/>
<organism evidence="8 9">
    <name type="scientific">Runella defluvii</name>
    <dbReference type="NCBI Taxonomy" id="370973"/>
    <lineage>
        <taxon>Bacteria</taxon>
        <taxon>Pseudomonadati</taxon>
        <taxon>Bacteroidota</taxon>
        <taxon>Cytophagia</taxon>
        <taxon>Cytophagales</taxon>
        <taxon>Spirosomataceae</taxon>
        <taxon>Runella</taxon>
    </lineage>
</organism>
<keyword evidence="5" id="KW-0998">Cell outer membrane</keyword>
<dbReference type="AlphaFoldDB" id="A0A7W6EPX5"/>
<dbReference type="RefSeq" id="WP_183972600.1">
    <property type="nucleotide sequence ID" value="NZ_JACIBY010000003.1"/>
</dbReference>
<reference evidence="8 9" key="1">
    <citation type="submission" date="2020-08" db="EMBL/GenBank/DDBJ databases">
        <title>Genomic Encyclopedia of Type Strains, Phase IV (KMG-IV): sequencing the most valuable type-strain genomes for metagenomic binning, comparative biology and taxonomic classification.</title>
        <authorList>
            <person name="Goeker M."/>
        </authorList>
    </citation>
    <scope>NUCLEOTIDE SEQUENCE [LARGE SCALE GENOMIC DNA]</scope>
    <source>
        <strain evidence="8 9">DSM 17976</strain>
    </source>
</reference>
<dbReference type="SUPFAM" id="SSF48452">
    <property type="entry name" value="TPR-like"/>
    <property type="match status" value="1"/>
</dbReference>
<evidence type="ECO:0000256" key="5">
    <source>
        <dbReference type="ARBA" id="ARBA00023237"/>
    </source>
</evidence>
<dbReference type="Gene3D" id="1.25.40.390">
    <property type="match status" value="1"/>
</dbReference>
<keyword evidence="4" id="KW-0472">Membrane</keyword>
<evidence type="ECO:0000256" key="2">
    <source>
        <dbReference type="ARBA" id="ARBA00006275"/>
    </source>
</evidence>
<dbReference type="InterPro" id="IPR033985">
    <property type="entry name" value="SusD-like_N"/>
</dbReference>
<dbReference type="InterPro" id="IPR012944">
    <property type="entry name" value="SusD_RagB_dom"/>
</dbReference>
<name>A0A7W6EPX5_9BACT</name>